<name>A0AAD1Z5L5_9LAMI</name>
<sequence>MKNCNKLRPFSIVNFLSLACLIDVIAVDYVPTDKILLNCGGPPEATDKYGRKWESDIGSKFALSSSKSSTSPAAIQQPVVPEGKIAPECFKKFAETAVKCLSDVGKERPSMGDVLWNLEFALKLQESADEWQGIGELNTEEGPFDVTCKEKDPDASSGLDDNVTDSKSSGMPMSIGSRSLASDDSNGLTPSTVFSQIMNPKGR</sequence>
<dbReference type="AlphaFoldDB" id="A0AAD1Z5L5"/>
<feature type="compositionally biased region" description="Polar residues" evidence="1">
    <location>
        <begin position="165"/>
        <end position="203"/>
    </location>
</feature>
<keyword evidence="2" id="KW-0732">Signal</keyword>
<accession>A0AAD1Z5L5</accession>
<proteinExistence type="predicted"/>
<organism evidence="3 4">
    <name type="scientific">Fraxinus pennsylvanica</name>
    <dbReference type="NCBI Taxonomy" id="56036"/>
    <lineage>
        <taxon>Eukaryota</taxon>
        <taxon>Viridiplantae</taxon>
        <taxon>Streptophyta</taxon>
        <taxon>Embryophyta</taxon>
        <taxon>Tracheophyta</taxon>
        <taxon>Spermatophyta</taxon>
        <taxon>Magnoliopsida</taxon>
        <taxon>eudicotyledons</taxon>
        <taxon>Gunneridae</taxon>
        <taxon>Pentapetalae</taxon>
        <taxon>asterids</taxon>
        <taxon>lamiids</taxon>
        <taxon>Lamiales</taxon>
        <taxon>Oleaceae</taxon>
        <taxon>Oleeae</taxon>
        <taxon>Fraxinus</taxon>
    </lineage>
</organism>
<feature type="chain" id="PRO_5042163483" evidence="2">
    <location>
        <begin position="27"/>
        <end position="203"/>
    </location>
</feature>
<gene>
    <name evidence="3" type="ORF">FPE_LOCUS9346</name>
</gene>
<reference evidence="3" key="1">
    <citation type="submission" date="2023-05" db="EMBL/GenBank/DDBJ databases">
        <authorList>
            <person name="Huff M."/>
        </authorList>
    </citation>
    <scope>NUCLEOTIDE SEQUENCE</scope>
</reference>
<feature type="signal peptide" evidence="2">
    <location>
        <begin position="1"/>
        <end position="26"/>
    </location>
</feature>
<dbReference type="EMBL" id="OU503040">
    <property type="protein sequence ID" value="CAI9761916.1"/>
    <property type="molecule type" value="Genomic_DNA"/>
</dbReference>
<evidence type="ECO:0000256" key="1">
    <source>
        <dbReference type="SAM" id="MobiDB-lite"/>
    </source>
</evidence>
<evidence type="ECO:0000313" key="3">
    <source>
        <dbReference type="EMBL" id="CAI9761916.1"/>
    </source>
</evidence>
<keyword evidence="4" id="KW-1185">Reference proteome</keyword>
<protein>
    <submittedName>
        <fullName evidence="3">Uncharacterized protein</fullName>
    </submittedName>
</protein>
<evidence type="ECO:0000313" key="4">
    <source>
        <dbReference type="Proteomes" id="UP000834106"/>
    </source>
</evidence>
<evidence type="ECO:0000256" key="2">
    <source>
        <dbReference type="SAM" id="SignalP"/>
    </source>
</evidence>
<dbReference type="PROSITE" id="PS51257">
    <property type="entry name" value="PROKAR_LIPOPROTEIN"/>
    <property type="match status" value="1"/>
</dbReference>
<feature type="region of interest" description="Disordered" evidence="1">
    <location>
        <begin position="137"/>
        <end position="203"/>
    </location>
</feature>
<dbReference type="Proteomes" id="UP000834106">
    <property type="component" value="Chromosome 5"/>
</dbReference>